<protein>
    <submittedName>
        <fullName evidence="1">Uncharacterized protein</fullName>
    </submittedName>
</protein>
<accession>A0A2U9CMM7</accession>
<dbReference type="EMBL" id="CP026260">
    <property type="protein sequence ID" value="AWP17089.1"/>
    <property type="molecule type" value="Genomic_DNA"/>
</dbReference>
<gene>
    <name evidence="1" type="ORF">SMAX5B_004630</name>
</gene>
<reference evidence="1 2" key="1">
    <citation type="submission" date="2017-12" db="EMBL/GenBank/DDBJ databases">
        <title>Integrating genomic resources of turbot (Scophthalmus maximus) in depth evaluation of genetic and physical mapping variation across individuals.</title>
        <authorList>
            <person name="Martinez P."/>
        </authorList>
    </citation>
    <scope>NUCLEOTIDE SEQUENCE [LARGE SCALE GENOMIC DNA]</scope>
</reference>
<name>A0A2U9CMM7_SCOMX</name>
<organism evidence="1 2">
    <name type="scientific">Scophthalmus maximus</name>
    <name type="common">Turbot</name>
    <name type="synonym">Psetta maxima</name>
    <dbReference type="NCBI Taxonomy" id="52904"/>
    <lineage>
        <taxon>Eukaryota</taxon>
        <taxon>Metazoa</taxon>
        <taxon>Chordata</taxon>
        <taxon>Craniata</taxon>
        <taxon>Vertebrata</taxon>
        <taxon>Euteleostomi</taxon>
        <taxon>Actinopterygii</taxon>
        <taxon>Neopterygii</taxon>
        <taxon>Teleostei</taxon>
        <taxon>Neoteleostei</taxon>
        <taxon>Acanthomorphata</taxon>
        <taxon>Carangaria</taxon>
        <taxon>Pleuronectiformes</taxon>
        <taxon>Pleuronectoidei</taxon>
        <taxon>Scophthalmidae</taxon>
        <taxon>Scophthalmus</taxon>
    </lineage>
</organism>
<keyword evidence="2" id="KW-1185">Reference proteome</keyword>
<evidence type="ECO:0000313" key="1">
    <source>
        <dbReference type="EMBL" id="AWP17089.1"/>
    </source>
</evidence>
<evidence type="ECO:0000313" key="2">
    <source>
        <dbReference type="Proteomes" id="UP000246464"/>
    </source>
</evidence>
<proteinExistence type="predicted"/>
<dbReference type="Proteomes" id="UP000246464">
    <property type="component" value="Chromosome 18"/>
</dbReference>
<sequence>MEDLISCSNRRILEWWVCLRIWKDGNGSVEQQVTMRLDPTMFSPSGRSYMKSIEEHVRVIHIQFSQRNKNFSSFEQPAARLPRSVQTSHSQLRCVSFLPYAVRR</sequence>
<dbReference type="AlphaFoldDB" id="A0A2U9CMM7"/>